<evidence type="ECO:0000256" key="1">
    <source>
        <dbReference type="SAM" id="MobiDB-lite"/>
    </source>
</evidence>
<evidence type="ECO:0000313" key="3">
    <source>
        <dbReference type="EMBL" id="ONK76064.1"/>
    </source>
</evidence>
<evidence type="ECO:0000256" key="2">
    <source>
        <dbReference type="SAM" id="Phobius"/>
    </source>
</evidence>
<feature type="transmembrane region" description="Helical" evidence="2">
    <location>
        <begin position="29"/>
        <end position="53"/>
    </location>
</feature>
<protein>
    <submittedName>
        <fullName evidence="3">Uncharacterized protein</fullName>
    </submittedName>
</protein>
<dbReference type="Gramene" id="ONK76064">
    <property type="protein sequence ID" value="ONK76064"/>
    <property type="gene ID" value="A4U43_C03F23510"/>
</dbReference>
<feature type="region of interest" description="Disordered" evidence="1">
    <location>
        <begin position="70"/>
        <end position="112"/>
    </location>
</feature>
<keyword evidence="2" id="KW-0472">Membrane</keyword>
<dbReference type="Proteomes" id="UP000243459">
    <property type="component" value="Chromosome 3"/>
</dbReference>
<reference evidence="4" key="1">
    <citation type="journal article" date="2017" name="Nat. Commun.">
        <title>The asparagus genome sheds light on the origin and evolution of a young Y chromosome.</title>
        <authorList>
            <person name="Harkess A."/>
            <person name="Zhou J."/>
            <person name="Xu C."/>
            <person name="Bowers J.E."/>
            <person name="Van der Hulst R."/>
            <person name="Ayyampalayam S."/>
            <person name="Mercati F."/>
            <person name="Riccardi P."/>
            <person name="McKain M.R."/>
            <person name="Kakrana A."/>
            <person name="Tang H."/>
            <person name="Ray J."/>
            <person name="Groenendijk J."/>
            <person name="Arikit S."/>
            <person name="Mathioni S.M."/>
            <person name="Nakano M."/>
            <person name="Shan H."/>
            <person name="Telgmann-Rauber A."/>
            <person name="Kanno A."/>
            <person name="Yue Z."/>
            <person name="Chen H."/>
            <person name="Li W."/>
            <person name="Chen Y."/>
            <person name="Xu X."/>
            <person name="Zhang Y."/>
            <person name="Luo S."/>
            <person name="Chen H."/>
            <person name="Gao J."/>
            <person name="Mao Z."/>
            <person name="Pires J.C."/>
            <person name="Luo M."/>
            <person name="Kudrna D."/>
            <person name="Wing R.A."/>
            <person name="Meyers B.C."/>
            <person name="Yi K."/>
            <person name="Kong H."/>
            <person name="Lavrijsen P."/>
            <person name="Sunseri F."/>
            <person name="Falavigna A."/>
            <person name="Ye Y."/>
            <person name="Leebens-Mack J.H."/>
            <person name="Chen G."/>
        </authorList>
    </citation>
    <scope>NUCLEOTIDE SEQUENCE [LARGE SCALE GENOMIC DNA]</scope>
    <source>
        <strain evidence="4">cv. DH0086</strain>
    </source>
</reference>
<dbReference type="AlphaFoldDB" id="A0A5P1FDD0"/>
<dbReference type="EMBL" id="CM007383">
    <property type="protein sequence ID" value="ONK76064.1"/>
    <property type="molecule type" value="Genomic_DNA"/>
</dbReference>
<sequence length="142" mass="15649">MALGIPFSGSLSSRQIPHLGLVILVSKVLTSWIFVHLGANYCLLFWVAMSLAVGAPSSCSKDMGLEENKEYSDKDASLEANNGQRKVATHNRTMSETSNYGTGEEDEEEEGKVAKLIDSGHQFSLRQHIEKDKVLYTEQAQT</sequence>
<accession>A0A5P1FDD0</accession>
<evidence type="ECO:0000313" key="4">
    <source>
        <dbReference type="Proteomes" id="UP000243459"/>
    </source>
</evidence>
<feature type="compositionally biased region" description="Polar residues" evidence="1">
    <location>
        <begin position="79"/>
        <end position="101"/>
    </location>
</feature>
<keyword evidence="2" id="KW-1133">Transmembrane helix</keyword>
<name>A0A5P1FDD0_ASPOF</name>
<gene>
    <name evidence="3" type="ORF">A4U43_C03F23510</name>
</gene>
<keyword evidence="4" id="KW-1185">Reference proteome</keyword>
<proteinExistence type="predicted"/>
<organism evidence="3 4">
    <name type="scientific">Asparagus officinalis</name>
    <name type="common">Garden asparagus</name>
    <dbReference type="NCBI Taxonomy" id="4686"/>
    <lineage>
        <taxon>Eukaryota</taxon>
        <taxon>Viridiplantae</taxon>
        <taxon>Streptophyta</taxon>
        <taxon>Embryophyta</taxon>
        <taxon>Tracheophyta</taxon>
        <taxon>Spermatophyta</taxon>
        <taxon>Magnoliopsida</taxon>
        <taxon>Liliopsida</taxon>
        <taxon>Asparagales</taxon>
        <taxon>Asparagaceae</taxon>
        <taxon>Asparagoideae</taxon>
        <taxon>Asparagus</taxon>
    </lineage>
</organism>
<keyword evidence="2" id="KW-0812">Transmembrane</keyword>